<evidence type="ECO:0000313" key="2">
    <source>
        <dbReference type="EMBL" id="HEG91197.1"/>
    </source>
</evidence>
<dbReference type="GO" id="GO:1904680">
    <property type="term" value="F:peptide transmembrane transporter activity"/>
    <property type="evidence" value="ECO:0007669"/>
    <property type="project" value="TreeGrafter"/>
</dbReference>
<name>A0A831X7H6_9BACT</name>
<dbReference type="InterPro" id="IPR000914">
    <property type="entry name" value="SBP_5_dom"/>
</dbReference>
<protein>
    <submittedName>
        <fullName evidence="2">ABC transporter substrate-binding protein</fullName>
    </submittedName>
</protein>
<accession>A0A831X7H6</accession>
<dbReference type="AlphaFoldDB" id="A0A831X7H6"/>
<dbReference type="Gene3D" id="3.40.190.10">
    <property type="entry name" value="Periplasmic binding protein-like II"/>
    <property type="match status" value="1"/>
</dbReference>
<dbReference type="InterPro" id="IPR006311">
    <property type="entry name" value="TAT_signal"/>
</dbReference>
<sequence length="639" mass="72884">MGHQDGSCGWITRCGGATVLDNTSRRLSRRDFLRVSISFAGASALLAACRRQAATPAPSGQTPAPSAGTPAAVATPTVVTTPAPTGQLREVPRNRTLILRWGGQEGRHIDWELWNGYAIGANHQNGLGILYEPLAYYSAFADKWYPWLAESWEYNQDYTELTITTRSGITWSDGTPFSAEDVAFTLNSLRDLGPEVRWGVDVQQFVDEAVAENDNVVRVKFKVPAPRFFYFMTYKYDIGVYIVPKHIFEGQDWTTFTAYDLNKGWPVTTGPWRVVFSSPEQKVIDLREEEWWAVKQGLVRQKPRVERVIYLPFTQETQVAQQLIANEIDCSLDLRPLTMETILVQNPAIITHTFKDPPYGYEDWWPTSLYVNCEREPYTDKDVRWALSYFIDRQQLIEVALGGAGEPAVLPMPTYPGLLPFFDAVQDLLQQYPTNEFNPEKGAALLQGKGWQKNADGFWEKDGQVLDVPIESFTVMADIGPVVAEMLRRQGVQSSYAMPPDFFDRFGQGNYNASLFGHGGSIGVDPYFTLRLYQSVTEAVPGGHQVNFSRWRNDQFDKIVDEMAVTPPEETDRIMDQWRRAMEIWLPELPDIPIQKWFHRIPMNTTYWQNWPTRDNPYVNGAFWHLTFQLILNELEPTQ</sequence>
<dbReference type="SUPFAM" id="SSF53850">
    <property type="entry name" value="Periplasmic binding protein-like II"/>
    <property type="match status" value="1"/>
</dbReference>
<reference evidence="2" key="1">
    <citation type="journal article" date="2020" name="mSystems">
        <title>Genome- and Community-Level Interaction Insights into Carbon Utilization and Element Cycling Functions of Hydrothermarchaeota in Hydrothermal Sediment.</title>
        <authorList>
            <person name="Zhou Z."/>
            <person name="Liu Y."/>
            <person name="Xu W."/>
            <person name="Pan J."/>
            <person name="Luo Z.H."/>
            <person name="Li M."/>
        </authorList>
    </citation>
    <scope>NUCLEOTIDE SEQUENCE [LARGE SCALE GENOMIC DNA]</scope>
    <source>
        <strain evidence="2">SpSt-210</strain>
    </source>
</reference>
<dbReference type="PANTHER" id="PTHR30290">
    <property type="entry name" value="PERIPLASMIC BINDING COMPONENT OF ABC TRANSPORTER"/>
    <property type="match status" value="1"/>
</dbReference>
<proteinExistence type="predicted"/>
<organism evidence="2">
    <name type="scientific">Thermorudis peleae</name>
    <dbReference type="NCBI Taxonomy" id="1382356"/>
    <lineage>
        <taxon>Bacteria</taxon>
        <taxon>Pseudomonadati</taxon>
        <taxon>Thermomicrobiota</taxon>
        <taxon>Thermomicrobia</taxon>
        <taxon>Thermomicrobia incertae sedis</taxon>
        <taxon>Thermorudis</taxon>
    </lineage>
</organism>
<dbReference type="Gene3D" id="3.10.105.10">
    <property type="entry name" value="Dipeptide-binding Protein, Domain 3"/>
    <property type="match status" value="1"/>
</dbReference>
<evidence type="ECO:0000259" key="1">
    <source>
        <dbReference type="Pfam" id="PF00496"/>
    </source>
</evidence>
<comment type="caution">
    <text evidence="2">The sequence shown here is derived from an EMBL/GenBank/DDBJ whole genome shotgun (WGS) entry which is preliminary data.</text>
</comment>
<dbReference type="PROSITE" id="PS51318">
    <property type="entry name" value="TAT"/>
    <property type="match status" value="1"/>
</dbReference>
<dbReference type="InterPro" id="IPR039424">
    <property type="entry name" value="SBP_5"/>
</dbReference>
<dbReference type="PANTHER" id="PTHR30290:SF16">
    <property type="entry name" value="OLIGOPEPTIDE ABC TRANSPORTER, PERIPLASMIC OLIGOPEPTIDE-BINDING PROTEIN"/>
    <property type="match status" value="1"/>
</dbReference>
<dbReference type="Pfam" id="PF00496">
    <property type="entry name" value="SBP_bac_5"/>
    <property type="match status" value="1"/>
</dbReference>
<feature type="domain" description="Solute-binding protein family 5" evidence="1">
    <location>
        <begin position="144"/>
        <end position="535"/>
    </location>
</feature>
<dbReference type="CDD" id="cd08509">
    <property type="entry name" value="PBP2_TmCBP_oligosaccharides_like"/>
    <property type="match status" value="1"/>
</dbReference>
<dbReference type="EMBL" id="DSIY01000169">
    <property type="protein sequence ID" value="HEG91197.1"/>
    <property type="molecule type" value="Genomic_DNA"/>
</dbReference>
<gene>
    <name evidence="2" type="ORF">ENP34_07110</name>
</gene>
<dbReference type="Gene3D" id="3.90.76.10">
    <property type="entry name" value="Dipeptide-binding Protein, Domain 1"/>
    <property type="match status" value="1"/>
</dbReference>
<dbReference type="GO" id="GO:0015833">
    <property type="term" value="P:peptide transport"/>
    <property type="evidence" value="ECO:0007669"/>
    <property type="project" value="TreeGrafter"/>
</dbReference>